<evidence type="ECO:0008006" key="4">
    <source>
        <dbReference type="Google" id="ProtNLM"/>
    </source>
</evidence>
<reference evidence="2 3" key="1">
    <citation type="submission" date="2019-01" db="EMBL/GenBank/DDBJ databases">
        <title>Whole Genome of Ornithobacterium rhinotracheale FARPER-174b.</title>
        <authorList>
            <person name="Tataje-Lavanda L.A."/>
            <person name="Montalvan A."/>
            <person name="Montesinos R."/>
            <person name="Zimic M."/>
            <person name="Fernandez-Sanchez M."/>
            <person name="Fernandez-Diaz M."/>
        </authorList>
    </citation>
    <scope>NUCLEOTIDE SEQUENCE [LARGE SCALE GENOMIC DNA]</scope>
    <source>
        <strain evidence="2 3">FARPER-174b</strain>
    </source>
</reference>
<dbReference type="AlphaFoldDB" id="A0A410JS49"/>
<evidence type="ECO:0000313" key="2">
    <source>
        <dbReference type="EMBL" id="QAR30954.1"/>
    </source>
</evidence>
<accession>A0A410JS49</accession>
<sequence length="157" mass="18297">MKTLIKCILALSFLLSFSCSKEDDDDIQEIQTFELGEISRCNVKDVKYKGEQLKEQRVFVFNNAQSLNQFFEFSCPIESIDFEKYDLIIVTNLFGQEKEPRVFKSKNKQYIKLDVSDVPEIDPGFSGKFFTYSFLVKKGSLNNSPFELSFVHRKNEK</sequence>
<feature type="chain" id="PRO_5019131486" description="Lipoprotein" evidence="1">
    <location>
        <begin position="22"/>
        <end position="157"/>
    </location>
</feature>
<organism evidence="2 3">
    <name type="scientific">Ornithobacterium rhinotracheale</name>
    <dbReference type="NCBI Taxonomy" id="28251"/>
    <lineage>
        <taxon>Bacteria</taxon>
        <taxon>Pseudomonadati</taxon>
        <taxon>Bacteroidota</taxon>
        <taxon>Flavobacteriia</taxon>
        <taxon>Flavobacteriales</taxon>
        <taxon>Weeksellaceae</taxon>
        <taxon>Ornithobacterium</taxon>
    </lineage>
</organism>
<gene>
    <name evidence="2" type="ORF">EQP59_06190</name>
</gene>
<protein>
    <recommendedName>
        <fullName evidence="4">Lipoprotein</fullName>
    </recommendedName>
</protein>
<keyword evidence="1" id="KW-0732">Signal</keyword>
<dbReference type="RefSeq" id="WP_128501418.1">
    <property type="nucleotide sequence ID" value="NZ_CP035107.1"/>
</dbReference>
<dbReference type="EMBL" id="CP035107">
    <property type="protein sequence ID" value="QAR30954.1"/>
    <property type="molecule type" value="Genomic_DNA"/>
</dbReference>
<dbReference type="Proteomes" id="UP000287701">
    <property type="component" value="Chromosome"/>
</dbReference>
<name>A0A410JS49_ORNRH</name>
<proteinExistence type="predicted"/>
<evidence type="ECO:0000313" key="3">
    <source>
        <dbReference type="Proteomes" id="UP000287701"/>
    </source>
</evidence>
<dbReference type="PROSITE" id="PS51257">
    <property type="entry name" value="PROKAR_LIPOPROTEIN"/>
    <property type="match status" value="1"/>
</dbReference>
<feature type="signal peptide" evidence="1">
    <location>
        <begin position="1"/>
        <end position="21"/>
    </location>
</feature>
<evidence type="ECO:0000256" key="1">
    <source>
        <dbReference type="SAM" id="SignalP"/>
    </source>
</evidence>